<protein>
    <recommendedName>
        <fullName evidence="4">Outer membrane protein</fullName>
    </recommendedName>
</protein>
<feature type="chain" id="PRO_5043213547" description="Outer membrane protein" evidence="1">
    <location>
        <begin position="19"/>
        <end position="46"/>
    </location>
</feature>
<evidence type="ECO:0000313" key="3">
    <source>
        <dbReference type="Proteomes" id="UP000477070"/>
    </source>
</evidence>
<sequence length="46" mass="4857">MKKFLVCSVIACSAICFADDEIGSGIFLGFDTGYGVSFVKTTQTQG</sequence>
<reference evidence="2 3" key="1">
    <citation type="submission" date="2019-12" db="EMBL/GenBank/DDBJ databases">
        <title>Multi-Generational Helicobacter saguini Isolates.</title>
        <authorList>
            <person name="Mannion A."/>
            <person name="Shen Z."/>
            <person name="Fox J.G."/>
        </authorList>
    </citation>
    <scope>NUCLEOTIDE SEQUENCE [LARGE SCALE GENOMIC DNA]</scope>
    <source>
        <strain evidence="3">16-048 (F4)</strain>
    </source>
</reference>
<feature type="signal peptide" evidence="1">
    <location>
        <begin position="1"/>
        <end position="18"/>
    </location>
</feature>
<dbReference type="RefSeq" id="WP_160659370.1">
    <property type="nucleotide sequence ID" value="NZ_JRMP02000005.1"/>
</dbReference>
<gene>
    <name evidence="2" type="ORF">DCO61_11185</name>
</gene>
<accession>A0A6B0HSF5</accession>
<dbReference type="EMBL" id="QBIU01000002">
    <property type="protein sequence ID" value="MWV70539.1"/>
    <property type="molecule type" value="Genomic_DNA"/>
</dbReference>
<keyword evidence="1" id="KW-0732">Signal</keyword>
<proteinExistence type="predicted"/>
<dbReference type="AlphaFoldDB" id="A0A6B0HSF5"/>
<organism evidence="2 3">
    <name type="scientific">Helicobacter saguini</name>
    <dbReference type="NCBI Taxonomy" id="1548018"/>
    <lineage>
        <taxon>Bacteria</taxon>
        <taxon>Pseudomonadati</taxon>
        <taxon>Campylobacterota</taxon>
        <taxon>Epsilonproteobacteria</taxon>
        <taxon>Campylobacterales</taxon>
        <taxon>Helicobacteraceae</taxon>
        <taxon>Helicobacter</taxon>
    </lineage>
</organism>
<dbReference type="Proteomes" id="UP000477070">
    <property type="component" value="Unassembled WGS sequence"/>
</dbReference>
<name>A0A6B0HSF5_9HELI</name>
<evidence type="ECO:0000313" key="2">
    <source>
        <dbReference type="EMBL" id="MWV70539.1"/>
    </source>
</evidence>
<comment type="caution">
    <text evidence="2">The sequence shown here is derived from an EMBL/GenBank/DDBJ whole genome shotgun (WGS) entry which is preliminary data.</text>
</comment>
<evidence type="ECO:0000256" key="1">
    <source>
        <dbReference type="SAM" id="SignalP"/>
    </source>
</evidence>
<evidence type="ECO:0008006" key="4">
    <source>
        <dbReference type="Google" id="ProtNLM"/>
    </source>
</evidence>